<evidence type="ECO:0000313" key="3">
    <source>
        <dbReference type="EMBL" id="MPC26784.1"/>
    </source>
</evidence>
<sequence length="91" mass="9805">MYQAEVKARDKGNSQGEVKTKSRSTVEVVVVVVVVVVVGVWMRILVEEIEVWRKIRRQPVQVSVRRVSGGGGGGGGGARHATPTYSSPSET</sequence>
<dbReference type="AlphaFoldDB" id="A0A5B7E1S3"/>
<keyword evidence="2" id="KW-0472">Membrane</keyword>
<protein>
    <submittedName>
        <fullName evidence="3">Uncharacterized protein</fullName>
    </submittedName>
</protein>
<proteinExistence type="predicted"/>
<keyword evidence="2" id="KW-1133">Transmembrane helix</keyword>
<feature type="region of interest" description="Disordered" evidence="1">
    <location>
        <begin position="1"/>
        <end position="22"/>
    </location>
</feature>
<feature type="compositionally biased region" description="Basic and acidic residues" evidence="1">
    <location>
        <begin position="1"/>
        <end position="12"/>
    </location>
</feature>
<organism evidence="3 4">
    <name type="scientific">Portunus trituberculatus</name>
    <name type="common">Swimming crab</name>
    <name type="synonym">Neptunus trituberculatus</name>
    <dbReference type="NCBI Taxonomy" id="210409"/>
    <lineage>
        <taxon>Eukaryota</taxon>
        <taxon>Metazoa</taxon>
        <taxon>Ecdysozoa</taxon>
        <taxon>Arthropoda</taxon>
        <taxon>Crustacea</taxon>
        <taxon>Multicrustacea</taxon>
        <taxon>Malacostraca</taxon>
        <taxon>Eumalacostraca</taxon>
        <taxon>Eucarida</taxon>
        <taxon>Decapoda</taxon>
        <taxon>Pleocyemata</taxon>
        <taxon>Brachyura</taxon>
        <taxon>Eubrachyura</taxon>
        <taxon>Portunoidea</taxon>
        <taxon>Portunidae</taxon>
        <taxon>Portuninae</taxon>
        <taxon>Portunus</taxon>
    </lineage>
</organism>
<feature type="region of interest" description="Disordered" evidence="1">
    <location>
        <begin position="65"/>
        <end position="91"/>
    </location>
</feature>
<feature type="compositionally biased region" description="Gly residues" evidence="1">
    <location>
        <begin position="68"/>
        <end position="78"/>
    </location>
</feature>
<evidence type="ECO:0000256" key="1">
    <source>
        <dbReference type="SAM" id="MobiDB-lite"/>
    </source>
</evidence>
<dbReference type="EMBL" id="VSRR010001650">
    <property type="protein sequence ID" value="MPC26784.1"/>
    <property type="molecule type" value="Genomic_DNA"/>
</dbReference>
<accession>A0A5B7E1S3</accession>
<evidence type="ECO:0000256" key="2">
    <source>
        <dbReference type="SAM" id="Phobius"/>
    </source>
</evidence>
<gene>
    <name evidence="3" type="ORF">E2C01_019932</name>
</gene>
<keyword evidence="4" id="KW-1185">Reference proteome</keyword>
<evidence type="ECO:0000313" key="4">
    <source>
        <dbReference type="Proteomes" id="UP000324222"/>
    </source>
</evidence>
<feature type="transmembrane region" description="Helical" evidence="2">
    <location>
        <begin position="28"/>
        <end position="46"/>
    </location>
</feature>
<dbReference type="Proteomes" id="UP000324222">
    <property type="component" value="Unassembled WGS sequence"/>
</dbReference>
<keyword evidence="2" id="KW-0812">Transmembrane</keyword>
<comment type="caution">
    <text evidence="3">The sequence shown here is derived from an EMBL/GenBank/DDBJ whole genome shotgun (WGS) entry which is preliminary data.</text>
</comment>
<name>A0A5B7E1S3_PORTR</name>
<reference evidence="3 4" key="1">
    <citation type="submission" date="2019-05" db="EMBL/GenBank/DDBJ databases">
        <title>Another draft genome of Portunus trituberculatus and its Hox gene families provides insights of decapod evolution.</title>
        <authorList>
            <person name="Jeong J.-H."/>
            <person name="Song I."/>
            <person name="Kim S."/>
            <person name="Choi T."/>
            <person name="Kim D."/>
            <person name="Ryu S."/>
            <person name="Kim W."/>
        </authorList>
    </citation>
    <scope>NUCLEOTIDE SEQUENCE [LARGE SCALE GENOMIC DNA]</scope>
    <source>
        <tissue evidence="3">Muscle</tissue>
    </source>
</reference>